<dbReference type="EMBL" id="BNDV01000008">
    <property type="protein sequence ID" value="GHI14032.1"/>
    <property type="molecule type" value="Genomic_DNA"/>
</dbReference>
<protein>
    <recommendedName>
        <fullName evidence="4">Cyclopropane-fatty-acyl-phospholipid synthase</fullName>
    </recommendedName>
</protein>
<dbReference type="SUPFAM" id="SSF53335">
    <property type="entry name" value="S-adenosyl-L-methionine-dependent methyltransferases"/>
    <property type="match status" value="1"/>
</dbReference>
<dbReference type="SUPFAM" id="SSF51905">
    <property type="entry name" value="FAD/NAD(P)-binding domain"/>
    <property type="match status" value="1"/>
</dbReference>
<evidence type="ECO:0000313" key="3">
    <source>
        <dbReference type="Proteomes" id="UP000660554"/>
    </source>
</evidence>
<dbReference type="InterPro" id="IPR036188">
    <property type="entry name" value="FAD/NAD-bd_sf"/>
</dbReference>
<organism evidence="2 3">
    <name type="scientific">Streptomyces virginiae</name>
    <name type="common">Streptomyces cinnamonensis</name>
    <dbReference type="NCBI Taxonomy" id="1961"/>
    <lineage>
        <taxon>Bacteria</taxon>
        <taxon>Bacillati</taxon>
        <taxon>Actinomycetota</taxon>
        <taxon>Actinomycetes</taxon>
        <taxon>Kitasatosporales</taxon>
        <taxon>Streptomycetaceae</taxon>
        <taxon>Streptomyces</taxon>
    </lineage>
</organism>
<reference evidence="3" key="1">
    <citation type="submission" date="2020-09" db="EMBL/GenBank/DDBJ databases">
        <title>Whole genome shotgun sequence of Streptomyces cinnamonensis NBRC 15873.</title>
        <authorList>
            <person name="Komaki H."/>
            <person name="Tamura T."/>
        </authorList>
    </citation>
    <scope>NUCLEOTIDE SEQUENCE [LARGE SCALE GENOMIC DNA]</scope>
    <source>
        <strain evidence="3">NBRC 15873</strain>
    </source>
</reference>
<proteinExistence type="predicted"/>
<gene>
    <name evidence="2" type="ORF">Scinn_34950</name>
</gene>
<sequence length="791" mass="86679">MEQRKATVVGSGVAGLTAAYILASSYEVTLYEAEDRLGGHAHTRDMPGPGGRTVAVDSGFIVHNERAYPTLLRHFRELDIGTQDAEMSMSVSCDGCGLEYAGARGPAALFASRAARRGRHLRLLAEVPVFHRGARRLLARKDPSAITFGDFLREGGFSPYFISHFALPLVAAVWSCPSQTALSCPAAYLFTFLHHHGLLSVTGSPQWKTVTGGWNYRMTGCDPSAVPVRVSYDMRRLQHLPDGADYGLARLGLSRGRLPLRRRGRRVPGGALVTRHRSLGERRRQGVHRSRPWLPPARHRVRPADRSCAQALVHRRRLGRYPPPAARSAPTPPSSFRPAERHAAVTRPALASQGRRSQPAGRIVEIPRPTLSDNGSTAAAPAVRRSDVDAGRWPDVARLPSAGPGRTAAARYLTDRALNRLGLTPLSAGAHSSAAGPRLILHDPAAFHRRIGRHGLTGFGESYMAGEWDSDDLPGALTVLAEHVDELVPATLRRLRGLWVSARPAADRNTQAGARANVRHHYDLSNDLFSAFLDPTLTYSSAVFTAFPARFESLASAQHRKIDRLLDLACVGEGTRLLETGTGWGELALRAAARGARVTTLTLSAEQAALARARIVEAGLADRVDVRLRDYRDIEGRYDAVISVEMIEAVGAEYWPSYCAALRRSLTPGGRIALQAITMGHQQMLNTASTHTFISKYIFPGGLIPSREAIAEHSAAAGLHTIADHGYGEHYAETLRLWRERFTARRDLVTALGFDAVFQRMWNFYLAYCEAGFRSRYLDVRQLLLTEGTHR</sequence>
<evidence type="ECO:0008006" key="4">
    <source>
        <dbReference type="Google" id="ProtNLM"/>
    </source>
</evidence>
<dbReference type="CDD" id="cd02440">
    <property type="entry name" value="AdoMet_MTases"/>
    <property type="match status" value="1"/>
</dbReference>
<feature type="compositionally biased region" description="Basic residues" evidence="1">
    <location>
        <begin position="285"/>
        <end position="301"/>
    </location>
</feature>
<dbReference type="Gene3D" id="3.40.50.150">
    <property type="entry name" value="Vaccinia Virus protein VP39"/>
    <property type="match status" value="1"/>
</dbReference>
<dbReference type="Gene3D" id="3.50.50.60">
    <property type="entry name" value="FAD/NAD(P)-binding domain"/>
    <property type="match status" value="1"/>
</dbReference>
<keyword evidence="3" id="KW-1185">Reference proteome</keyword>
<dbReference type="Pfam" id="PF02353">
    <property type="entry name" value="CMAS"/>
    <property type="match status" value="1"/>
</dbReference>
<evidence type="ECO:0000313" key="2">
    <source>
        <dbReference type="EMBL" id="GHI14032.1"/>
    </source>
</evidence>
<dbReference type="PANTHER" id="PTHR43667:SF2">
    <property type="entry name" value="FATTY ACID C-METHYL TRANSFERASE"/>
    <property type="match status" value="1"/>
</dbReference>
<dbReference type="Proteomes" id="UP000660554">
    <property type="component" value="Unassembled WGS sequence"/>
</dbReference>
<name>A0ABQ3NMM9_STRVG</name>
<dbReference type="PANTHER" id="PTHR43667">
    <property type="entry name" value="CYCLOPROPANE-FATTY-ACYL-PHOSPHOLIPID SYNTHASE"/>
    <property type="match status" value="1"/>
</dbReference>
<dbReference type="Pfam" id="PF13450">
    <property type="entry name" value="NAD_binding_8"/>
    <property type="match status" value="1"/>
</dbReference>
<accession>A0ABQ3NMM9</accession>
<evidence type="ECO:0000256" key="1">
    <source>
        <dbReference type="SAM" id="MobiDB-lite"/>
    </source>
</evidence>
<dbReference type="InterPro" id="IPR050723">
    <property type="entry name" value="CFA/CMAS"/>
</dbReference>
<feature type="compositionally biased region" description="Pro residues" evidence="1">
    <location>
        <begin position="321"/>
        <end position="335"/>
    </location>
</feature>
<dbReference type="InterPro" id="IPR029063">
    <property type="entry name" value="SAM-dependent_MTases_sf"/>
</dbReference>
<comment type="caution">
    <text evidence="2">The sequence shown here is derived from an EMBL/GenBank/DDBJ whole genome shotgun (WGS) entry which is preliminary data.</text>
</comment>
<feature type="region of interest" description="Disordered" evidence="1">
    <location>
        <begin position="278"/>
        <end position="386"/>
    </location>
</feature>